<feature type="coiled-coil region" evidence="1">
    <location>
        <begin position="98"/>
        <end position="125"/>
    </location>
</feature>
<dbReference type="RefSeq" id="WP_011589154.1">
    <property type="nucleotide sequence ID" value="NC_008260.1"/>
</dbReference>
<keyword evidence="4" id="KW-1185">Reference proteome</keyword>
<dbReference type="KEGG" id="abo:ABO_1875"/>
<name>Q0VNC5_ALCBS</name>
<gene>
    <name evidence="3" type="ordered locus">ABO_1875</name>
</gene>
<evidence type="ECO:0000313" key="3">
    <source>
        <dbReference type="EMBL" id="CAL17323.1"/>
    </source>
</evidence>
<dbReference type="OrthoDB" id="6077938at2"/>
<dbReference type="Proteomes" id="UP000008871">
    <property type="component" value="Chromosome"/>
</dbReference>
<evidence type="ECO:0000313" key="4">
    <source>
        <dbReference type="Proteomes" id="UP000008871"/>
    </source>
</evidence>
<dbReference type="HOGENOM" id="CLU_1727494_0_0_6"/>
<keyword evidence="1" id="KW-0175">Coiled coil</keyword>
<feature type="chain" id="PRO_5004178892" description="Lipoprotein" evidence="2">
    <location>
        <begin position="19"/>
        <end position="151"/>
    </location>
</feature>
<feature type="signal peptide" evidence="2">
    <location>
        <begin position="1"/>
        <end position="18"/>
    </location>
</feature>
<organism evidence="3 4">
    <name type="scientific">Alcanivorax borkumensis (strain ATCC 700651 / DSM 11573 / NCIMB 13689 / SK2)</name>
    <dbReference type="NCBI Taxonomy" id="393595"/>
    <lineage>
        <taxon>Bacteria</taxon>
        <taxon>Pseudomonadati</taxon>
        <taxon>Pseudomonadota</taxon>
        <taxon>Gammaproteobacteria</taxon>
        <taxon>Oceanospirillales</taxon>
        <taxon>Alcanivoracaceae</taxon>
        <taxon>Alcanivorax</taxon>
    </lineage>
</organism>
<dbReference type="AlphaFoldDB" id="Q0VNC5"/>
<dbReference type="EMBL" id="AM286690">
    <property type="protein sequence ID" value="CAL17323.1"/>
    <property type="molecule type" value="Genomic_DNA"/>
</dbReference>
<proteinExistence type="predicted"/>
<evidence type="ECO:0000256" key="1">
    <source>
        <dbReference type="SAM" id="Coils"/>
    </source>
</evidence>
<accession>Q0VNC5</accession>
<keyword evidence="2" id="KW-0732">Signal</keyword>
<protein>
    <recommendedName>
        <fullName evidence="5">Lipoprotein</fullName>
    </recommendedName>
</protein>
<evidence type="ECO:0008006" key="5">
    <source>
        <dbReference type="Google" id="ProtNLM"/>
    </source>
</evidence>
<reference evidence="3 4" key="1">
    <citation type="journal article" date="2006" name="Nat. Biotechnol.">
        <title>Genome sequence of the ubiquitous hydrocarbon-degrading marine bacterium Alcanivorax borkumensis.</title>
        <authorList>
            <person name="Schneiker S."/>
            <person name="Martins dos Santos V.A.P."/>
            <person name="Bartels D."/>
            <person name="Bekel T."/>
            <person name="Brecht M."/>
            <person name="Buhrmester J."/>
            <person name="Chernikova T.N."/>
            <person name="Denaro R."/>
            <person name="Ferrer M."/>
            <person name="Gertler C."/>
            <person name="Goesmann A."/>
            <person name="Golyshina O.V."/>
            <person name="Kaminski F."/>
            <person name="Khachane A.N."/>
            <person name="Lang S."/>
            <person name="Linke B."/>
            <person name="McHardy A.C."/>
            <person name="Meyer F."/>
            <person name="Nechitaylo T."/>
            <person name="Puehler A."/>
            <person name="Regenhardt D."/>
            <person name="Rupp O."/>
            <person name="Sabirova J.S."/>
            <person name="Selbitschka W."/>
            <person name="Yakimov M.M."/>
            <person name="Timmis K.N."/>
            <person name="Vorhoelter F.-J."/>
            <person name="Weidner S."/>
            <person name="Kaiser O."/>
            <person name="Golyshin P.N."/>
        </authorList>
    </citation>
    <scope>NUCLEOTIDE SEQUENCE [LARGE SCALE GENOMIC DNA]</scope>
    <source>
        <strain evidence="4">ATCC 700651 / DSM 11573 / NCIMB 13689 / SK2</strain>
    </source>
</reference>
<evidence type="ECO:0000256" key="2">
    <source>
        <dbReference type="SAM" id="SignalP"/>
    </source>
</evidence>
<sequence length="151" mass="17287">MKYLIATLLLATISLAQADISTEIGKAIGNSAANGTARAIAEEQRKVSQAALMTALCESEGSYSDSALCFMTPQGKRVWELEGTERAYWMEVGQEHRKEAMYQKRQDQKRQREKTKQQVDAYKINLQLCQFWRDQPDSERRRAKEQEYCGV</sequence>